<dbReference type="EMBL" id="JBFXLU010000156">
    <property type="protein sequence ID" value="KAL2837689.1"/>
    <property type="molecule type" value="Genomic_DNA"/>
</dbReference>
<keyword evidence="4" id="KW-1185">Reference proteome</keyword>
<dbReference type="PANTHER" id="PTHR13947:SF37">
    <property type="entry name" value="LD18367P"/>
    <property type="match status" value="1"/>
</dbReference>
<comment type="caution">
    <text evidence="3">The sequence shown here is derived from an EMBL/GenBank/DDBJ whole genome shotgun (WGS) entry which is preliminary data.</text>
</comment>
<organism evidence="3 4">
    <name type="scientific">Aspergillus pseudoustus</name>
    <dbReference type="NCBI Taxonomy" id="1810923"/>
    <lineage>
        <taxon>Eukaryota</taxon>
        <taxon>Fungi</taxon>
        <taxon>Dikarya</taxon>
        <taxon>Ascomycota</taxon>
        <taxon>Pezizomycotina</taxon>
        <taxon>Eurotiomycetes</taxon>
        <taxon>Eurotiomycetidae</taxon>
        <taxon>Eurotiales</taxon>
        <taxon>Aspergillaceae</taxon>
        <taxon>Aspergillus</taxon>
        <taxon>Aspergillus subgen. Nidulantes</taxon>
    </lineage>
</organism>
<dbReference type="InterPro" id="IPR000182">
    <property type="entry name" value="GNAT_dom"/>
</dbReference>
<accession>A0ABR4JDM1</accession>
<evidence type="ECO:0000313" key="3">
    <source>
        <dbReference type="EMBL" id="KAL2837689.1"/>
    </source>
</evidence>
<feature type="domain" description="N-acetyltransferase" evidence="2">
    <location>
        <begin position="5"/>
        <end position="180"/>
    </location>
</feature>
<evidence type="ECO:0000256" key="1">
    <source>
        <dbReference type="ARBA" id="ARBA00022679"/>
    </source>
</evidence>
<dbReference type="SUPFAM" id="SSF55729">
    <property type="entry name" value="Acyl-CoA N-acyltransferases (Nat)"/>
    <property type="match status" value="1"/>
</dbReference>
<reference evidence="3 4" key="1">
    <citation type="submission" date="2024-07" db="EMBL/GenBank/DDBJ databases">
        <title>Section-level genome sequencing and comparative genomics of Aspergillus sections Usti and Cavernicolus.</title>
        <authorList>
            <consortium name="Lawrence Berkeley National Laboratory"/>
            <person name="Nybo J.L."/>
            <person name="Vesth T.C."/>
            <person name="Theobald S."/>
            <person name="Frisvad J.C."/>
            <person name="Larsen T.O."/>
            <person name="Kjaerboelling I."/>
            <person name="Rothschild-Mancinelli K."/>
            <person name="Lyhne E.K."/>
            <person name="Kogle M.E."/>
            <person name="Barry K."/>
            <person name="Clum A."/>
            <person name="Na H."/>
            <person name="Ledsgaard L."/>
            <person name="Lin J."/>
            <person name="Lipzen A."/>
            <person name="Kuo A."/>
            <person name="Riley R."/>
            <person name="Mondo S."/>
            <person name="Labutti K."/>
            <person name="Haridas S."/>
            <person name="Pangalinan J."/>
            <person name="Salamov A.A."/>
            <person name="Simmons B.A."/>
            <person name="Magnuson J.K."/>
            <person name="Chen J."/>
            <person name="Drula E."/>
            <person name="Henrissat B."/>
            <person name="Wiebenga A."/>
            <person name="Lubbers R.J."/>
            <person name="Gomes A.C."/>
            <person name="Makela M.R."/>
            <person name="Stajich J."/>
            <person name="Grigoriev I.V."/>
            <person name="Mortensen U.H."/>
            <person name="De Vries R.P."/>
            <person name="Baker S.E."/>
            <person name="Andersen M.R."/>
        </authorList>
    </citation>
    <scope>NUCLEOTIDE SEQUENCE [LARGE SCALE GENOMIC DNA]</scope>
    <source>
        <strain evidence="3 4">CBS 123904</strain>
    </source>
</reference>
<gene>
    <name evidence="3" type="ORF">BJY01DRAFT_220640</name>
</gene>
<keyword evidence="1" id="KW-0808">Transferase</keyword>
<dbReference type="PANTHER" id="PTHR13947">
    <property type="entry name" value="GNAT FAMILY N-ACETYLTRANSFERASE"/>
    <property type="match status" value="1"/>
</dbReference>
<dbReference type="Proteomes" id="UP001610446">
    <property type="component" value="Unassembled WGS sequence"/>
</dbReference>
<dbReference type="Gene3D" id="3.40.630.30">
    <property type="match status" value="1"/>
</dbReference>
<dbReference type="InterPro" id="IPR016181">
    <property type="entry name" value="Acyl_CoA_acyltransferase"/>
</dbReference>
<dbReference type="InterPro" id="IPR050769">
    <property type="entry name" value="NAT_camello-type"/>
</dbReference>
<evidence type="ECO:0000313" key="4">
    <source>
        <dbReference type="Proteomes" id="UP001610446"/>
    </source>
</evidence>
<dbReference type="PROSITE" id="PS51186">
    <property type="entry name" value="GNAT"/>
    <property type="match status" value="1"/>
</dbReference>
<dbReference type="CDD" id="cd04301">
    <property type="entry name" value="NAT_SF"/>
    <property type="match status" value="1"/>
</dbReference>
<name>A0ABR4JDM1_9EURO</name>
<dbReference type="Pfam" id="PF00583">
    <property type="entry name" value="Acetyltransf_1"/>
    <property type="match status" value="1"/>
</dbReference>
<sequence>MTAAYTLRDARPEDMPHIVQRHKDLYSTEYNYNSHFVDIVSQVTADFIANDDPVRERCWVAERDGEFLGCIMLVKDQTTTTAAEPSTSALSEPESPYRTAKLRLLLVEPRARGLGLGRDLVSQCTRFARSARYERIRLWTNGELVSARRLYMREGYRLLSAEEDDSLGVKVVAETWEMEL</sequence>
<protein>
    <submittedName>
        <fullName evidence="3">GNAT family N-acetyltransferase</fullName>
    </submittedName>
</protein>
<proteinExistence type="predicted"/>
<evidence type="ECO:0000259" key="2">
    <source>
        <dbReference type="PROSITE" id="PS51186"/>
    </source>
</evidence>